<dbReference type="AlphaFoldDB" id="A0A067PF77"/>
<proteinExistence type="predicted"/>
<dbReference type="InParanoid" id="A0A067PF77"/>
<evidence type="ECO:0000313" key="1">
    <source>
        <dbReference type="EMBL" id="KDQ53563.1"/>
    </source>
</evidence>
<dbReference type="Proteomes" id="UP000027265">
    <property type="component" value="Unassembled WGS sequence"/>
</dbReference>
<reference evidence="2" key="1">
    <citation type="journal article" date="2014" name="Proc. Natl. Acad. Sci. U.S.A.">
        <title>Extensive sampling of basidiomycete genomes demonstrates inadequacy of the white-rot/brown-rot paradigm for wood decay fungi.</title>
        <authorList>
            <person name="Riley R."/>
            <person name="Salamov A.A."/>
            <person name="Brown D.W."/>
            <person name="Nagy L.G."/>
            <person name="Floudas D."/>
            <person name="Held B.W."/>
            <person name="Levasseur A."/>
            <person name="Lombard V."/>
            <person name="Morin E."/>
            <person name="Otillar R."/>
            <person name="Lindquist E.A."/>
            <person name="Sun H."/>
            <person name="LaButti K.M."/>
            <person name="Schmutz J."/>
            <person name="Jabbour D."/>
            <person name="Luo H."/>
            <person name="Baker S.E."/>
            <person name="Pisabarro A.G."/>
            <person name="Walton J.D."/>
            <person name="Blanchette R.A."/>
            <person name="Henrissat B."/>
            <person name="Martin F."/>
            <person name="Cullen D."/>
            <person name="Hibbett D.S."/>
            <person name="Grigoriev I.V."/>
        </authorList>
    </citation>
    <scope>NUCLEOTIDE SEQUENCE [LARGE SCALE GENOMIC DNA]</scope>
    <source>
        <strain evidence="2">MUCL 33604</strain>
    </source>
</reference>
<sequence>MTNSLAASLPPEIWCQIFTHLHTPSFPSQSLPFSLTSHAFNSFSDPIRYRSVLLSVDLSESVLGEMEGFLDCLIARRDDGRNPDVCHLFLRAYNSQAEDGTLSRDRIRQNRALWMALYRRLSNRFSSILRLVGQSLSTLTIYLSPFVVLPIVQDVALPHLHEITFHFSPNQVHASVIGPRSGPSAYPVFTTEVDVDITTPVVFPSLQRLNITYMGDLPERNLALSVVRTSREFAPALSYLKLTPRPSSHLPTFEVIRRNLGAMSGYEVEFSPSSRLAVSHFPGSTQQLTVEIPVRSAMEAIDLGRSGRAEDEVRLQNAKQQWDDMVQTRIQSG</sequence>
<dbReference type="EMBL" id="KL197733">
    <property type="protein sequence ID" value="KDQ53563.1"/>
    <property type="molecule type" value="Genomic_DNA"/>
</dbReference>
<dbReference type="HOGENOM" id="CLU_834361_0_0_1"/>
<keyword evidence="2" id="KW-1185">Reference proteome</keyword>
<evidence type="ECO:0000313" key="2">
    <source>
        <dbReference type="Proteomes" id="UP000027265"/>
    </source>
</evidence>
<gene>
    <name evidence="1" type="ORF">JAAARDRAFT_428917</name>
</gene>
<evidence type="ECO:0008006" key="3">
    <source>
        <dbReference type="Google" id="ProtNLM"/>
    </source>
</evidence>
<protein>
    <recommendedName>
        <fullName evidence="3">F-box domain-containing protein</fullName>
    </recommendedName>
</protein>
<organism evidence="1 2">
    <name type="scientific">Jaapia argillacea MUCL 33604</name>
    <dbReference type="NCBI Taxonomy" id="933084"/>
    <lineage>
        <taxon>Eukaryota</taxon>
        <taxon>Fungi</taxon>
        <taxon>Dikarya</taxon>
        <taxon>Basidiomycota</taxon>
        <taxon>Agaricomycotina</taxon>
        <taxon>Agaricomycetes</taxon>
        <taxon>Agaricomycetidae</taxon>
        <taxon>Jaapiales</taxon>
        <taxon>Jaapiaceae</taxon>
        <taxon>Jaapia</taxon>
    </lineage>
</organism>
<name>A0A067PF77_9AGAM</name>
<accession>A0A067PF77</accession>